<keyword evidence="5 25" id="KW-1133">Transmembrane helix</keyword>
<evidence type="ECO:0000256" key="9">
    <source>
        <dbReference type="ARBA" id="ARBA00044878"/>
    </source>
</evidence>
<comment type="catalytic activity">
    <reaction evidence="19">
        <text>L-alanyl-L-lysine(out) = L-alanyl-L-lysine(in)</text>
        <dbReference type="Rhea" id="RHEA:79415"/>
        <dbReference type="ChEBI" id="CHEBI:192470"/>
    </reaction>
</comment>
<comment type="catalytic activity">
    <reaction evidence="12">
        <text>L-lysyl-L-alpha-amino acid(out) = L-lysyl-L-alpha-amino acid(in)</text>
        <dbReference type="Rhea" id="RHEA:79387"/>
        <dbReference type="ChEBI" id="CHEBI:229965"/>
    </reaction>
</comment>
<evidence type="ECO:0000256" key="2">
    <source>
        <dbReference type="ARBA" id="ARBA00008335"/>
    </source>
</evidence>
<evidence type="ECO:0000256" key="14">
    <source>
        <dbReference type="ARBA" id="ARBA00044898"/>
    </source>
</evidence>
<comment type="catalytic activity">
    <reaction evidence="10">
        <text>L-alpha-aminoacyl-L-arginine(out) = L-alpha-aminoacyl-L-arginine(in)</text>
        <dbReference type="Rhea" id="RHEA:79367"/>
        <dbReference type="ChEBI" id="CHEBI:229968"/>
    </reaction>
</comment>
<dbReference type="RefSeq" id="WP_052244486.1">
    <property type="nucleotide sequence ID" value="NZ_JSUQ01000009.1"/>
</dbReference>
<comment type="catalytic activity">
    <reaction evidence="18">
        <text>L-histidyl-L-alpha-amino acid(out) = L-histidyl-L-alpha-amino acid(in)</text>
        <dbReference type="Rhea" id="RHEA:79379"/>
        <dbReference type="ChEBI" id="CHEBI:229964"/>
    </reaction>
</comment>
<proteinExistence type="inferred from homology"/>
<comment type="catalytic activity">
    <reaction evidence="17">
        <text>L-arginyl-glycine(out) = L-arginyl-glycine(in)</text>
        <dbReference type="Rhea" id="RHEA:79391"/>
        <dbReference type="ChEBI" id="CHEBI:229955"/>
    </reaction>
</comment>
<dbReference type="SUPFAM" id="SSF103473">
    <property type="entry name" value="MFS general substrate transporter"/>
    <property type="match status" value="1"/>
</dbReference>
<feature type="transmembrane region" description="Helical" evidence="25">
    <location>
        <begin position="159"/>
        <end position="181"/>
    </location>
</feature>
<comment type="catalytic activity">
    <reaction evidence="14">
        <text>L-aspartyl-L-lysine(out) = L-aspartyl-L-lysine(in)</text>
        <dbReference type="Rhea" id="RHEA:79411"/>
        <dbReference type="ChEBI" id="CHEBI:229953"/>
    </reaction>
</comment>
<evidence type="ECO:0000256" key="20">
    <source>
        <dbReference type="ARBA" id="ARBA00044924"/>
    </source>
</evidence>
<evidence type="ECO:0000256" key="10">
    <source>
        <dbReference type="ARBA" id="ARBA00044881"/>
    </source>
</evidence>
<evidence type="ECO:0000313" key="28">
    <source>
        <dbReference type="Proteomes" id="UP000030960"/>
    </source>
</evidence>
<feature type="transmembrane region" description="Helical" evidence="25">
    <location>
        <begin position="202"/>
        <end position="227"/>
    </location>
</feature>
<comment type="subunit">
    <text evidence="24">Homodimer. Interacts with lysosomal protein GLMP (via lumenal domain); the interaction starts while both proteins are still in the endoplasmic reticulum and is required for stabilization of MFSD1 in lysosomes but has no direct effect on its targeting to lysosomes or transporter activity.</text>
</comment>
<comment type="catalytic activity">
    <reaction evidence="13">
        <text>L-alpha-aminoacyl-L-lysine(out) = L-alpha-aminoacyl-L-lysine(in)</text>
        <dbReference type="Rhea" id="RHEA:79383"/>
        <dbReference type="ChEBI" id="CHEBI:229966"/>
    </reaction>
</comment>
<comment type="catalytic activity">
    <reaction evidence="16">
        <text>L-lysyl-L-lysine(out) = L-lysyl-L-lysine(in)</text>
        <dbReference type="Rhea" id="RHEA:79403"/>
        <dbReference type="ChEBI" id="CHEBI:229956"/>
    </reaction>
</comment>
<feature type="transmembrane region" description="Helical" evidence="25">
    <location>
        <begin position="295"/>
        <end position="313"/>
    </location>
</feature>
<evidence type="ECO:0000256" key="12">
    <source>
        <dbReference type="ARBA" id="ARBA00044891"/>
    </source>
</evidence>
<evidence type="ECO:0000256" key="11">
    <source>
        <dbReference type="ARBA" id="ARBA00044884"/>
    </source>
</evidence>
<evidence type="ECO:0000256" key="4">
    <source>
        <dbReference type="ARBA" id="ARBA00022692"/>
    </source>
</evidence>
<feature type="domain" description="Major facilitator superfamily (MFS) profile" evidence="26">
    <location>
        <begin position="7"/>
        <end position="381"/>
    </location>
</feature>
<evidence type="ECO:0000256" key="22">
    <source>
        <dbReference type="ARBA" id="ARBA00045018"/>
    </source>
</evidence>
<comment type="catalytic activity">
    <reaction evidence="20">
        <text>L-lysyl-glycine(out) = L-lysyl-glycine(in)</text>
        <dbReference type="Rhea" id="RHEA:79407"/>
        <dbReference type="ChEBI" id="CHEBI:191202"/>
    </reaction>
</comment>
<keyword evidence="4 25" id="KW-0812">Transmembrane</keyword>
<evidence type="ECO:0000256" key="25">
    <source>
        <dbReference type="SAM" id="Phobius"/>
    </source>
</evidence>
<feature type="transmembrane region" description="Helical" evidence="25">
    <location>
        <begin position="247"/>
        <end position="264"/>
    </location>
</feature>
<keyword evidence="28" id="KW-1185">Reference proteome</keyword>
<dbReference type="STRING" id="561184.SAMN05216376_110118"/>
<evidence type="ECO:0000256" key="7">
    <source>
        <dbReference type="ARBA" id="ARBA00023228"/>
    </source>
</evidence>
<organism evidence="27 28">
    <name type="scientific">Mameliella alba</name>
    <dbReference type="NCBI Taxonomy" id="561184"/>
    <lineage>
        <taxon>Bacteria</taxon>
        <taxon>Pseudomonadati</taxon>
        <taxon>Pseudomonadota</taxon>
        <taxon>Alphaproteobacteria</taxon>
        <taxon>Rhodobacterales</taxon>
        <taxon>Roseobacteraceae</taxon>
        <taxon>Mameliella</taxon>
    </lineage>
</organism>
<dbReference type="OrthoDB" id="7738352at2"/>
<dbReference type="InterPro" id="IPR052187">
    <property type="entry name" value="MFSD1"/>
</dbReference>
<feature type="transmembrane region" description="Helical" evidence="25">
    <location>
        <begin position="325"/>
        <end position="345"/>
    </location>
</feature>
<accession>A0A0B3SRA0</accession>
<gene>
    <name evidence="27" type="ORF">OA50_02498</name>
</gene>
<evidence type="ECO:0000259" key="26">
    <source>
        <dbReference type="PROSITE" id="PS50850"/>
    </source>
</evidence>
<dbReference type="Gene3D" id="1.20.1250.20">
    <property type="entry name" value="MFS general substrate transporter like domains"/>
    <property type="match status" value="2"/>
</dbReference>
<evidence type="ECO:0000256" key="21">
    <source>
        <dbReference type="ARBA" id="ARBA00044985"/>
    </source>
</evidence>
<evidence type="ECO:0000256" key="19">
    <source>
        <dbReference type="ARBA" id="ARBA00044919"/>
    </source>
</evidence>
<evidence type="ECO:0000256" key="5">
    <source>
        <dbReference type="ARBA" id="ARBA00022989"/>
    </source>
</evidence>
<feature type="transmembrane region" description="Helical" evidence="25">
    <location>
        <begin position="271"/>
        <end position="289"/>
    </location>
</feature>
<comment type="caution">
    <text evidence="27">The sequence shown here is derived from an EMBL/GenBank/DDBJ whole genome shotgun (WGS) entry which is preliminary data.</text>
</comment>
<evidence type="ECO:0000256" key="18">
    <source>
        <dbReference type="ARBA" id="ARBA00044912"/>
    </source>
</evidence>
<feature type="transmembrane region" description="Helical" evidence="25">
    <location>
        <begin position="98"/>
        <end position="116"/>
    </location>
</feature>
<comment type="subcellular location">
    <subcellularLocation>
        <location evidence="1">Lysosome membrane</location>
        <topology evidence="1">Multi-pass membrane protein</topology>
    </subcellularLocation>
</comment>
<dbReference type="InterPro" id="IPR036259">
    <property type="entry name" value="MFS_trans_sf"/>
</dbReference>
<dbReference type="GO" id="GO:0022857">
    <property type="term" value="F:transmembrane transporter activity"/>
    <property type="evidence" value="ECO:0007669"/>
    <property type="project" value="InterPro"/>
</dbReference>
<comment type="function">
    <text evidence="23">Lysosomal dipeptide uniporter that selectively exports lysine, arginine or histidine-containing dipeptides with a net positive charge from the lysosome lumen into the cytosol. Could play a role in a specific type of protein O-glycosylation indirectly regulating macrophages migration and tissue invasion. Also essential for liver homeostasis.</text>
</comment>
<evidence type="ECO:0000256" key="24">
    <source>
        <dbReference type="ARBA" id="ARBA00046376"/>
    </source>
</evidence>
<comment type="catalytic activity">
    <reaction evidence="9">
        <text>L-histidyl-glycine(out) = L-histidyl-glycine(in)</text>
        <dbReference type="Rhea" id="RHEA:79395"/>
        <dbReference type="ChEBI" id="CHEBI:229957"/>
    </reaction>
</comment>
<dbReference type="Pfam" id="PF07690">
    <property type="entry name" value="MFS_1"/>
    <property type="match status" value="2"/>
</dbReference>
<feature type="transmembrane region" description="Helical" evidence="25">
    <location>
        <begin position="357"/>
        <end position="377"/>
    </location>
</feature>
<dbReference type="AlphaFoldDB" id="A0A0B3SRA0"/>
<dbReference type="PANTHER" id="PTHR23512:SF3">
    <property type="entry name" value="MAJOR FACILITATOR SUPERFAMILY DOMAIN-CONTAINING PROTEIN 1"/>
    <property type="match status" value="1"/>
</dbReference>
<comment type="catalytic activity">
    <reaction evidence="11">
        <text>L-alpha-aminoacyl-L-histidine(out) = L-alpha-aminoacyl-L-histidine(in)</text>
        <dbReference type="Rhea" id="RHEA:79375"/>
        <dbReference type="ChEBI" id="CHEBI:229967"/>
    </reaction>
</comment>
<evidence type="ECO:0000256" key="23">
    <source>
        <dbReference type="ARBA" id="ARBA00045709"/>
    </source>
</evidence>
<keyword evidence="7" id="KW-0458">Lysosome</keyword>
<evidence type="ECO:0000256" key="1">
    <source>
        <dbReference type="ARBA" id="ARBA00004155"/>
    </source>
</evidence>
<evidence type="ECO:0000256" key="15">
    <source>
        <dbReference type="ARBA" id="ARBA00044899"/>
    </source>
</evidence>
<evidence type="ECO:0000256" key="3">
    <source>
        <dbReference type="ARBA" id="ARBA00022448"/>
    </source>
</evidence>
<sequence>MTSPWAALAVLFTARLAMAFQYQVVGSLGPMLMERHGTDLADLGILISLYLLPGLVFALPGGGIAQRLGDRRVVAGGLVVMVLGGLIMWQGQSWSLQILGRLLAGTGGVLLNVIMTKMVADWFAGRNLATAMGIFVNSWPAGIALALLALPLIAQAGGLNTALATSMAFCIGGLVLMTVVYRDPPAPLAGSAPTGCWPRNGALTGIVIAGCVWGLYNGALAMVFAFGPALLVERGAALTEASGTSSLVLWLAVLSVPAGGLIGDRIGRPNAVLLVGLAGFAATFALALAAPSLPVFILMGLACGLPAGPIMALPGRVLQPESRALGMGIFFTLYYFWMAVMPALSGALSEQVGSAAAAFWLGILLLALAALGTLGLMRSSARIE</sequence>
<feature type="transmembrane region" description="Helical" evidence="25">
    <location>
        <begin position="73"/>
        <end position="92"/>
    </location>
</feature>
<evidence type="ECO:0000256" key="16">
    <source>
        <dbReference type="ARBA" id="ARBA00044900"/>
    </source>
</evidence>
<keyword evidence="6 25" id="KW-0472">Membrane</keyword>
<comment type="catalytic activity">
    <reaction evidence="15">
        <text>L-arginyl-L-alpha-amino acid(out) = L-arginyl-L-alpha-amino acid(in)</text>
        <dbReference type="Rhea" id="RHEA:79371"/>
        <dbReference type="ChEBI" id="CHEBI:84315"/>
    </reaction>
</comment>
<evidence type="ECO:0000256" key="8">
    <source>
        <dbReference type="ARBA" id="ARBA00044876"/>
    </source>
</evidence>
<feature type="transmembrane region" description="Helical" evidence="25">
    <location>
        <begin position="128"/>
        <end position="153"/>
    </location>
</feature>
<dbReference type="GO" id="GO:0005765">
    <property type="term" value="C:lysosomal membrane"/>
    <property type="evidence" value="ECO:0007669"/>
    <property type="project" value="UniProtKB-SubCell"/>
</dbReference>
<protein>
    <recommendedName>
        <fullName evidence="21">Lysosomal dipeptide transporter MFSD1</fullName>
    </recommendedName>
    <alternativeName>
        <fullName evidence="22">Major facilitator superfamily domain-containing protein 1</fullName>
    </alternativeName>
</protein>
<name>A0A0B3SRA0_9RHOB</name>
<dbReference type="PROSITE" id="PS50850">
    <property type="entry name" value="MFS"/>
    <property type="match status" value="1"/>
</dbReference>
<keyword evidence="3" id="KW-0813">Transport</keyword>
<evidence type="ECO:0000313" key="27">
    <source>
        <dbReference type="EMBL" id="KHQ52954.1"/>
    </source>
</evidence>
<dbReference type="InterPro" id="IPR011701">
    <property type="entry name" value="MFS"/>
</dbReference>
<feature type="transmembrane region" description="Helical" evidence="25">
    <location>
        <begin position="43"/>
        <end position="61"/>
    </location>
</feature>
<evidence type="ECO:0000256" key="6">
    <source>
        <dbReference type="ARBA" id="ARBA00023136"/>
    </source>
</evidence>
<dbReference type="PANTHER" id="PTHR23512">
    <property type="entry name" value="MAJOR FACILITATOR SUPERFAMILY DOMAIN-CONTAINING PROTEIN 1"/>
    <property type="match status" value="1"/>
</dbReference>
<dbReference type="Proteomes" id="UP000030960">
    <property type="component" value="Unassembled WGS sequence"/>
</dbReference>
<comment type="catalytic activity">
    <reaction evidence="8">
        <text>L-lysyl-L-alanine(out) = L-lysyl-L-alanine(in)</text>
        <dbReference type="Rhea" id="RHEA:79399"/>
        <dbReference type="ChEBI" id="CHEBI:229954"/>
    </reaction>
</comment>
<evidence type="ECO:0000256" key="13">
    <source>
        <dbReference type="ARBA" id="ARBA00044893"/>
    </source>
</evidence>
<reference evidence="27 28" key="1">
    <citation type="submission" date="2014-10" db="EMBL/GenBank/DDBJ databases">
        <title>Genome sequence of Ponticoccus sp. strain UMTAT08 isolated from clonal culture of toxic dinoflagellate Alexandrium tamiyavanichii.</title>
        <authorList>
            <person name="Gan H.Y."/>
            <person name="Muhd D.-D."/>
            <person name="Mohd Noor M.E."/>
            <person name="Yeong Y.S."/>
            <person name="Usup G."/>
        </authorList>
    </citation>
    <scope>NUCLEOTIDE SEQUENCE [LARGE SCALE GENOMIC DNA]</scope>
    <source>
        <strain evidence="27 28">UMTAT08</strain>
    </source>
</reference>
<dbReference type="InterPro" id="IPR020846">
    <property type="entry name" value="MFS_dom"/>
</dbReference>
<evidence type="ECO:0000256" key="17">
    <source>
        <dbReference type="ARBA" id="ARBA00044903"/>
    </source>
</evidence>
<comment type="similarity">
    <text evidence="2">Belongs to the major facilitator superfamily.</text>
</comment>
<dbReference type="EMBL" id="JSUQ01000009">
    <property type="protein sequence ID" value="KHQ52954.1"/>
    <property type="molecule type" value="Genomic_DNA"/>
</dbReference>